<feature type="transmembrane region" description="Helical" evidence="1">
    <location>
        <begin position="1092"/>
        <end position="1112"/>
    </location>
</feature>
<sequence length="1132" mass="120481">MTTLDPWRIRHGSARTRTSVRGSTVRLLRRLAGVTAAALLAGAALVTVDAAPTEALPRGESVSFSGGLTISNFVMPDGRRAYCIEVSMSEPTGRVTGTQRSSILPGRSGAFSSWGDAAGMRQMNYLIDRHGQSGDAWTAAAVQLTIWRMRENFRSGNAHLNQKIATLQSSQRGRNLIAASDSLYAEAKLRAHPPTDPVPVTAALELSSHPDGSPDRYRVSYPKGTTSLTVVGGTFVLNGASKITVSTGEASTRDVLRAPGAKTVEVTGSWTAAGALGWEPQLDISSTTTAAGAIGQRVAVATGISKRRDATGLFPAVALDARQWAPPIGSSLAQPSAELGGTMVDALIVAAPETGDLRMWPDAEAEFTAYLLPEIGARKYDQEWEPILGEPYDAQAEDPETGRALWTEWWAGADGSALLDAAGERIPVLDAEGRPSSGVAADGTRYPVPLTDAEGAPVLDDDGAPMHAIGRDPVMESRRAPVIWSAEEIAAMSTEERCTAQPVHRQSGIRVPGVGRFSTDPVRVRSGGTIHWVERVESRGAVVHEGRCGVSNETTRIGQPGVVTRALDEAAVGEEIYDVAIISGEFAPDAEYSVGFEAYRAPEADATATAERAARETALIEPNCSAETIVFRSAPVPVDGPGEVRSPGFTARWEHGEAIWWVETLYIDTGDGPEPVHRGECGLSHETTRIGRPAVETEATPAAAAGDLISDIARISGRIEANDAARWELVFSGYRERFAPVRGTESGEPGAEEAAEAPECVADNRLFETRPIEVTAPGAVRSEEVAAHPDWVGSVWWVESLWLVQGEKRILVHEGDCGLANETTVISAPEVATEAVDIVAVGDLIHDTATVSGPLSSRPGVQHEVLFEGYRGDARLTGTDDAECGADNLLFTAGPVPVREVGSVESPGVTALPEYGDTIWWVETLVLRDGDDSVVLHRGRCGLPNETTTVQHPEVRTESAGSATVGEEMYDVAIVSGALSAREDLEFRILFTAYARSAANEMSCDAHSEIADLGDQVGVMVDGPGRYESRRVRLTEKHVGMGGFVETLVMIERGETHVVHVGECGAQSEAFEVRLRESAPLARTGGDPVQPLLGIAAALFLGGACAAGAVALRTRIRRRRRRSPDRMQCSQT</sequence>
<keyword evidence="1" id="KW-0472">Membrane</keyword>
<accession>A0A4P6KBZ9</accession>
<keyword evidence="1" id="KW-0812">Transmembrane</keyword>
<dbReference type="Proteomes" id="UP000289260">
    <property type="component" value="Chromosome"/>
</dbReference>
<dbReference type="RefSeq" id="WP_130108910.1">
    <property type="nucleotide sequence ID" value="NZ_CP035806.1"/>
</dbReference>
<name>A0A4P6KBZ9_9MICO</name>
<dbReference type="OrthoDB" id="3242564at2"/>
<protein>
    <submittedName>
        <fullName evidence="2">Uncharacterized protein</fullName>
    </submittedName>
</protein>
<keyword evidence="3" id="KW-1185">Reference proteome</keyword>
<reference evidence="2 3" key="1">
    <citation type="submission" date="2019-02" db="EMBL/GenBank/DDBJ databases">
        <authorList>
            <person name="Sun L."/>
            <person name="Pan D."/>
            <person name="Wu X."/>
        </authorList>
    </citation>
    <scope>NUCLEOTIDE SEQUENCE [LARGE SCALE GENOMIC DNA]</scope>
    <source>
        <strain evidence="2 3">JW-1</strain>
    </source>
</reference>
<organism evidence="2 3">
    <name type="scientific">Leucobacter triazinivorans</name>
    <dbReference type="NCBI Taxonomy" id="1784719"/>
    <lineage>
        <taxon>Bacteria</taxon>
        <taxon>Bacillati</taxon>
        <taxon>Actinomycetota</taxon>
        <taxon>Actinomycetes</taxon>
        <taxon>Micrococcales</taxon>
        <taxon>Microbacteriaceae</taxon>
        <taxon>Leucobacter</taxon>
    </lineage>
</organism>
<evidence type="ECO:0000256" key="1">
    <source>
        <dbReference type="SAM" id="Phobius"/>
    </source>
</evidence>
<evidence type="ECO:0000313" key="3">
    <source>
        <dbReference type="Proteomes" id="UP000289260"/>
    </source>
</evidence>
<evidence type="ECO:0000313" key="2">
    <source>
        <dbReference type="EMBL" id="QBE47757.1"/>
    </source>
</evidence>
<dbReference type="KEGG" id="ltr:EVS81_02020"/>
<keyword evidence="1" id="KW-1133">Transmembrane helix</keyword>
<dbReference type="EMBL" id="CP035806">
    <property type="protein sequence ID" value="QBE47757.1"/>
    <property type="molecule type" value="Genomic_DNA"/>
</dbReference>
<gene>
    <name evidence="2" type="ORF">EVS81_02020</name>
</gene>
<dbReference type="AlphaFoldDB" id="A0A4P6KBZ9"/>
<proteinExistence type="predicted"/>